<evidence type="ECO:0000259" key="1">
    <source>
        <dbReference type="PROSITE" id="PS50943"/>
    </source>
</evidence>
<evidence type="ECO:0000313" key="3">
    <source>
        <dbReference type="Proteomes" id="UP000886785"/>
    </source>
</evidence>
<reference evidence="2" key="1">
    <citation type="submission" date="2020-10" db="EMBL/GenBank/DDBJ databases">
        <authorList>
            <person name="Gilroy R."/>
        </authorList>
    </citation>
    <scope>NUCLEOTIDE SEQUENCE</scope>
    <source>
        <strain evidence="2">ChiSjej1B19-7085</strain>
    </source>
</reference>
<dbReference type="GO" id="GO:0003677">
    <property type="term" value="F:DNA binding"/>
    <property type="evidence" value="ECO:0007669"/>
    <property type="project" value="InterPro"/>
</dbReference>
<reference evidence="2" key="2">
    <citation type="journal article" date="2021" name="PeerJ">
        <title>Extensive microbial diversity within the chicken gut microbiome revealed by metagenomics and culture.</title>
        <authorList>
            <person name="Gilroy R."/>
            <person name="Ravi A."/>
            <person name="Getino M."/>
            <person name="Pursley I."/>
            <person name="Horton D.L."/>
            <person name="Alikhan N.F."/>
            <person name="Baker D."/>
            <person name="Gharbi K."/>
            <person name="Hall N."/>
            <person name="Watson M."/>
            <person name="Adriaenssens E.M."/>
            <person name="Foster-Nyarko E."/>
            <person name="Jarju S."/>
            <person name="Secka A."/>
            <person name="Antonio M."/>
            <person name="Oren A."/>
            <person name="Chaudhuri R.R."/>
            <person name="La Ragione R."/>
            <person name="Hildebrand F."/>
            <person name="Pallen M.J."/>
        </authorList>
    </citation>
    <scope>NUCLEOTIDE SEQUENCE</scope>
    <source>
        <strain evidence="2">ChiSjej1B19-7085</strain>
    </source>
</reference>
<organism evidence="2 3">
    <name type="scientific">Candidatus Gallacutalibacter pullicola</name>
    <dbReference type="NCBI Taxonomy" id="2840830"/>
    <lineage>
        <taxon>Bacteria</taxon>
        <taxon>Bacillati</taxon>
        <taxon>Bacillota</taxon>
        <taxon>Clostridia</taxon>
        <taxon>Eubacteriales</taxon>
        <taxon>Candidatus Gallacutalibacter</taxon>
    </lineage>
</organism>
<sequence length="121" mass="14104">MNISERIQQVRSSLKLSRKAFGEVLGVSGDVINNIEGNRLKRPEQKEPIYKLICQKFNVSYDWLMTGQGEMFEELPEALIDELAIQYKLDDIDKEIIHAYLELTDEEREAIKKYLRKLSGK</sequence>
<dbReference type="PROSITE" id="PS50943">
    <property type="entry name" value="HTH_CROC1"/>
    <property type="match status" value="1"/>
</dbReference>
<protein>
    <submittedName>
        <fullName evidence="2">Helix-turn-helix transcriptional regulator</fullName>
    </submittedName>
</protein>
<dbReference type="InterPro" id="IPR010982">
    <property type="entry name" value="Lambda_DNA-bd_dom_sf"/>
</dbReference>
<name>A0A9D1DQJ0_9FIRM</name>
<dbReference type="EMBL" id="DVHF01000064">
    <property type="protein sequence ID" value="HIR57118.1"/>
    <property type="molecule type" value="Genomic_DNA"/>
</dbReference>
<dbReference type="SUPFAM" id="SSF47413">
    <property type="entry name" value="lambda repressor-like DNA-binding domains"/>
    <property type="match status" value="1"/>
</dbReference>
<dbReference type="Proteomes" id="UP000886785">
    <property type="component" value="Unassembled WGS sequence"/>
</dbReference>
<dbReference type="SMART" id="SM00530">
    <property type="entry name" value="HTH_XRE"/>
    <property type="match status" value="1"/>
</dbReference>
<dbReference type="CDD" id="cd00093">
    <property type="entry name" value="HTH_XRE"/>
    <property type="match status" value="1"/>
</dbReference>
<proteinExistence type="predicted"/>
<gene>
    <name evidence="2" type="ORF">IAA54_05565</name>
</gene>
<comment type="caution">
    <text evidence="2">The sequence shown here is derived from an EMBL/GenBank/DDBJ whole genome shotgun (WGS) entry which is preliminary data.</text>
</comment>
<dbReference type="AlphaFoldDB" id="A0A9D1DQJ0"/>
<evidence type="ECO:0000313" key="2">
    <source>
        <dbReference type="EMBL" id="HIR57118.1"/>
    </source>
</evidence>
<dbReference type="InterPro" id="IPR001387">
    <property type="entry name" value="Cro/C1-type_HTH"/>
</dbReference>
<dbReference type="Pfam" id="PF12844">
    <property type="entry name" value="HTH_19"/>
    <property type="match status" value="1"/>
</dbReference>
<dbReference type="Gene3D" id="1.10.260.40">
    <property type="entry name" value="lambda repressor-like DNA-binding domains"/>
    <property type="match status" value="1"/>
</dbReference>
<feature type="domain" description="HTH cro/C1-type" evidence="1">
    <location>
        <begin position="7"/>
        <end position="64"/>
    </location>
</feature>
<accession>A0A9D1DQJ0</accession>